<dbReference type="PANTHER" id="PTHR32011">
    <property type="entry name" value="OS08G0472400 PROTEIN"/>
    <property type="match status" value="1"/>
</dbReference>
<evidence type="ECO:0000313" key="1">
    <source>
        <dbReference type="EMBL" id="WIX79533.1"/>
    </source>
</evidence>
<evidence type="ECO:0008006" key="3">
    <source>
        <dbReference type="Google" id="ProtNLM"/>
    </source>
</evidence>
<reference evidence="1 2" key="1">
    <citation type="submission" date="2023-06" db="EMBL/GenBank/DDBJ databases">
        <authorList>
            <person name="Oyuntsetseg B."/>
            <person name="Kim S.B."/>
        </authorList>
    </citation>
    <scope>NUCLEOTIDE SEQUENCE [LARGE SCALE GENOMIC DNA]</scope>
    <source>
        <strain evidence="1 2">2-15</strain>
    </source>
</reference>
<protein>
    <recommendedName>
        <fullName evidence="3">SMI1/KNR4 family protein</fullName>
    </recommendedName>
</protein>
<proteinExistence type="predicted"/>
<dbReference type="AlphaFoldDB" id="A0A9Y2IJ40"/>
<sequence>MTLGVRAARLLASLDCCRIEPGLTDAEFDRIEAQYGIEFADDHRAFLATGLPVESPHEEGQTWKQPWPDWRNGDSAALRAHLDWETDYVTDLVRDGYWEPRWGNRPITPHDAVGAFRRRLRAAAPMVPIYAHRYLPGGHGTSGRPVLSMRGFDIIYYGRDLLNYIVREFAEPLSGPWPPPRIAFWDHYVDDE</sequence>
<evidence type="ECO:0000313" key="2">
    <source>
        <dbReference type="Proteomes" id="UP001236014"/>
    </source>
</evidence>
<dbReference type="KEGG" id="acab:QRX50_01600"/>
<gene>
    <name evidence="1" type="ORF">QRX50_01600</name>
</gene>
<accession>A0A9Y2IJ40</accession>
<keyword evidence="2" id="KW-1185">Reference proteome</keyword>
<dbReference type="RefSeq" id="WP_285970219.1">
    <property type="nucleotide sequence ID" value="NZ_CP127294.1"/>
</dbReference>
<dbReference type="PANTHER" id="PTHR32011:SF2">
    <property type="entry name" value="OS08G0472400 PROTEIN"/>
    <property type="match status" value="1"/>
</dbReference>
<name>A0A9Y2IJ40_9PSEU</name>
<dbReference type="EMBL" id="CP127294">
    <property type="protein sequence ID" value="WIX79533.1"/>
    <property type="molecule type" value="Genomic_DNA"/>
</dbReference>
<dbReference type="Proteomes" id="UP001236014">
    <property type="component" value="Chromosome"/>
</dbReference>
<organism evidence="1 2">
    <name type="scientific">Amycolatopsis carbonis</name>
    <dbReference type="NCBI Taxonomy" id="715471"/>
    <lineage>
        <taxon>Bacteria</taxon>
        <taxon>Bacillati</taxon>
        <taxon>Actinomycetota</taxon>
        <taxon>Actinomycetes</taxon>
        <taxon>Pseudonocardiales</taxon>
        <taxon>Pseudonocardiaceae</taxon>
        <taxon>Amycolatopsis</taxon>
    </lineage>
</organism>